<dbReference type="GO" id="GO:0004556">
    <property type="term" value="F:alpha-amylase activity"/>
    <property type="evidence" value="ECO:0007669"/>
    <property type="project" value="InterPro"/>
</dbReference>
<feature type="domain" description="Glycosyl hydrolase family 13 catalytic" evidence="4">
    <location>
        <begin position="12"/>
        <end position="346"/>
    </location>
</feature>
<dbReference type="GO" id="GO:0005509">
    <property type="term" value="F:calcium ion binding"/>
    <property type="evidence" value="ECO:0007669"/>
    <property type="project" value="InterPro"/>
</dbReference>
<dbReference type="InterPro" id="IPR013780">
    <property type="entry name" value="Glyco_hydro_b"/>
</dbReference>
<sequence>MASAEFGVNTTEVLFQSFNWTSSKYNGSSGSWYNHIKKLAPEIAELGVTYVWFPPPQDSLSPEGYMPRDIDKLDSKYGSEQELKACVDELKSRGLHCLADTVLNHRCASQKSPNGQWTKFGGKYDWNDDAIINNDPSFHGRGHPGTGVPLAIAPNIDHQQEFVKRDITEWLNYLRHTIGFEAYRIDYARGFSGRFVGEYMKATEPAFAVAEYWDGLAYDGDYMKPNQNEHRKRIAHYVDATEKRAHAFDFTTKGMLMQACKSGEYWRLKDDKGKPSGFLGMWPQKAVSFIDNHDTGSTQAHWPFPNDKVMQGYAYILTHPGMPTVFYDHVFDWKLKDQIQQLIKLRKEMELTAACQVNIERADNIMYVARVSADDVTSKQLYLKLGHGSWAPSADRGWKLAASGNGYAVWTRSGIPQKEPEPSLQRIASQVAPFLPLPVEPKPERKPSVVRLDTGDELVQEVAALELHDDDMKFYVTNNGAGKKKIVMELEVDEAMAIDCEFTVTLCVQRDDEVETLMKRL</sequence>
<dbReference type="Pfam" id="PF07821">
    <property type="entry name" value="Alpha-amyl_C2"/>
    <property type="match status" value="1"/>
</dbReference>
<comment type="similarity">
    <text evidence="1">Belongs to the glycosyl hydrolase 13 family.</text>
</comment>
<dbReference type="EMBL" id="VRMN01000003">
    <property type="protein sequence ID" value="KAA8495621.1"/>
    <property type="molecule type" value="Genomic_DNA"/>
</dbReference>
<proteinExistence type="inferred from homology"/>
<comment type="caution">
    <text evidence="6">The sequence shown here is derived from an EMBL/GenBank/DDBJ whole genome shotgun (WGS) entry which is preliminary data.</text>
</comment>
<evidence type="ECO:0000256" key="2">
    <source>
        <dbReference type="ARBA" id="ARBA00022801"/>
    </source>
</evidence>
<dbReference type="Gene3D" id="2.60.40.1180">
    <property type="entry name" value="Golgi alpha-mannosidase II"/>
    <property type="match status" value="1"/>
</dbReference>
<name>A0A5J4YVU2_PORPP</name>
<dbReference type="AlphaFoldDB" id="A0A5J4YVU2"/>
<dbReference type="PANTHER" id="PTHR43447">
    <property type="entry name" value="ALPHA-AMYLASE"/>
    <property type="match status" value="1"/>
</dbReference>
<dbReference type="SMART" id="SM00810">
    <property type="entry name" value="Alpha-amyl_C2"/>
    <property type="match status" value="1"/>
</dbReference>
<keyword evidence="7" id="KW-1185">Reference proteome</keyword>
<organism evidence="6 7">
    <name type="scientific">Porphyridium purpureum</name>
    <name type="common">Red alga</name>
    <name type="synonym">Porphyridium cruentum</name>
    <dbReference type="NCBI Taxonomy" id="35688"/>
    <lineage>
        <taxon>Eukaryota</taxon>
        <taxon>Rhodophyta</taxon>
        <taxon>Bangiophyceae</taxon>
        <taxon>Porphyridiales</taxon>
        <taxon>Porphyridiaceae</taxon>
        <taxon>Porphyridium</taxon>
    </lineage>
</organism>
<dbReference type="SMART" id="SM00642">
    <property type="entry name" value="Aamy"/>
    <property type="match status" value="1"/>
</dbReference>
<dbReference type="SUPFAM" id="SSF51011">
    <property type="entry name" value="Glycosyl hydrolase domain"/>
    <property type="match status" value="1"/>
</dbReference>
<protein>
    <submittedName>
        <fullName evidence="6">Alpha-amylase 3, chloroplastic</fullName>
    </submittedName>
</protein>
<evidence type="ECO:0000256" key="1">
    <source>
        <dbReference type="ARBA" id="ARBA00008061"/>
    </source>
</evidence>
<evidence type="ECO:0000259" key="5">
    <source>
        <dbReference type="SMART" id="SM00810"/>
    </source>
</evidence>
<dbReference type="InterPro" id="IPR012850">
    <property type="entry name" value="A-amylase_bs_C"/>
</dbReference>
<evidence type="ECO:0000313" key="7">
    <source>
        <dbReference type="Proteomes" id="UP000324585"/>
    </source>
</evidence>
<evidence type="ECO:0000259" key="4">
    <source>
        <dbReference type="SMART" id="SM00642"/>
    </source>
</evidence>
<evidence type="ECO:0000256" key="3">
    <source>
        <dbReference type="ARBA" id="ARBA00023295"/>
    </source>
</evidence>
<dbReference type="OrthoDB" id="550577at2759"/>
<dbReference type="OMA" id="PCELACT"/>
<dbReference type="InterPro" id="IPR017853">
    <property type="entry name" value="GH"/>
</dbReference>
<dbReference type="InterPro" id="IPR006047">
    <property type="entry name" value="GH13_cat_dom"/>
</dbReference>
<gene>
    <name evidence="6" type="ORF">FVE85_1776</name>
</gene>
<reference evidence="7" key="1">
    <citation type="journal article" date="2019" name="Nat. Commun.">
        <title>Expansion of phycobilisome linker gene families in mesophilic red algae.</title>
        <authorList>
            <person name="Lee J."/>
            <person name="Kim D."/>
            <person name="Bhattacharya D."/>
            <person name="Yoon H.S."/>
        </authorList>
    </citation>
    <scope>NUCLEOTIDE SEQUENCE [LARGE SCALE GENOMIC DNA]</scope>
    <source>
        <strain evidence="7">CCMP 1328</strain>
    </source>
</reference>
<dbReference type="GO" id="GO:0005975">
    <property type="term" value="P:carbohydrate metabolic process"/>
    <property type="evidence" value="ECO:0007669"/>
    <property type="project" value="InterPro"/>
</dbReference>
<feature type="domain" description="Alpha-amylase C-terminal beta-sheet" evidence="5">
    <location>
        <begin position="347"/>
        <end position="412"/>
    </location>
</feature>
<dbReference type="SUPFAM" id="SSF51445">
    <property type="entry name" value="(Trans)glycosidases"/>
    <property type="match status" value="1"/>
</dbReference>
<dbReference type="Gene3D" id="3.20.20.80">
    <property type="entry name" value="Glycosidases"/>
    <property type="match status" value="1"/>
</dbReference>
<accession>A0A5J4YVU2</accession>
<dbReference type="Pfam" id="PF00128">
    <property type="entry name" value="Alpha-amylase"/>
    <property type="match status" value="1"/>
</dbReference>
<dbReference type="Proteomes" id="UP000324585">
    <property type="component" value="Unassembled WGS sequence"/>
</dbReference>
<dbReference type="CDD" id="cd11314">
    <property type="entry name" value="AmyAc_arch_bac_plant_AmyA"/>
    <property type="match status" value="1"/>
</dbReference>
<keyword evidence="2" id="KW-0378">Hydrolase</keyword>
<keyword evidence="3" id="KW-0326">Glycosidase</keyword>
<evidence type="ECO:0000313" key="6">
    <source>
        <dbReference type="EMBL" id="KAA8495621.1"/>
    </source>
</evidence>